<gene>
    <name evidence="1" type="ORF">BU26DRAFT_513866</name>
</gene>
<keyword evidence="2" id="KW-1185">Reference proteome</keyword>
<protein>
    <recommendedName>
        <fullName evidence="3">SnoaL-like domain-containing protein</fullName>
    </recommendedName>
</protein>
<dbReference type="RefSeq" id="XP_033692167.1">
    <property type="nucleotide sequence ID" value="XM_033827710.1"/>
</dbReference>
<dbReference type="Proteomes" id="UP000800094">
    <property type="component" value="Unassembled WGS sequence"/>
</dbReference>
<dbReference type="InterPro" id="IPR032710">
    <property type="entry name" value="NTF2-like_dom_sf"/>
</dbReference>
<evidence type="ECO:0008006" key="3">
    <source>
        <dbReference type="Google" id="ProtNLM"/>
    </source>
</evidence>
<evidence type="ECO:0000313" key="2">
    <source>
        <dbReference type="Proteomes" id="UP000800094"/>
    </source>
</evidence>
<dbReference type="SUPFAM" id="SSF54427">
    <property type="entry name" value="NTF2-like"/>
    <property type="match status" value="1"/>
</dbReference>
<evidence type="ECO:0000313" key="1">
    <source>
        <dbReference type="EMBL" id="KAF2257163.1"/>
    </source>
</evidence>
<sequence>MSSKRLETAKKYISMFATLDTTLLSSVLADSAAHTFAPASLGMSREPLDKSTFVHHISSLREIMTGFPVYAKQYIESESSNSVVVWATSKTQFREDVKDEGEGVDWDYEGEYVFMFWMDESGEKIVRTVEFLDSLKTEGLRGVMKRARANREKRLGKEGKA</sequence>
<proteinExistence type="predicted"/>
<accession>A0A6A6J6N9</accession>
<dbReference type="EMBL" id="ML987189">
    <property type="protein sequence ID" value="KAF2257163.1"/>
    <property type="molecule type" value="Genomic_DNA"/>
</dbReference>
<name>A0A6A6J6N9_9PLEO</name>
<dbReference type="AlphaFoldDB" id="A0A6A6J6N9"/>
<dbReference type="OrthoDB" id="3758478at2759"/>
<reference evidence="1" key="1">
    <citation type="journal article" date="2020" name="Stud. Mycol.">
        <title>101 Dothideomycetes genomes: a test case for predicting lifestyles and emergence of pathogens.</title>
        <authorList>
            <person name="Haridas S."/>
            <person name="Albert R."/>
            <person name="Binder M."/>
            <person name="Bloem J."/>
            <person name="Labutti K."/>
            <person name="Salamov A."/>
            <person name="Andreopoulos B."/>
            <person name="Baker S."/>
            <person name="Barry K."/>
            <person name="Bills G."/>
            <person name="Bluhm B."/>
            <person name="Cannon C."/>
            <person name="Castanera R."/>
            <person name="Culley D."/>
            <person name="Daum C."/>
            <person name="Ezra D."/>
            <person name="Gonzalez J."/>
            <person name="Henrissat B."/>
            <person name="Kuo A."/>
            <person name="Liang C."/>
            <person name="Lipzen A."/>
            <person name="Lutzoni F."/>
            <person name="Magnuson J."/>
            <person name="Mondo S."/>
            <person name="Nolan M."/>
            <person name="Ohm R."/>
            <person name="Pangilinan J."/>
            <person name="Park H.-J."/>
            <person name="Ramirez L."/>
            <person name="Alfaro M."/>
            <person name="Sun H."/>
            <person name="Tritt A."/>
            <person name="Yoshinaga Y."/>
            <person name="Zwiers L.-H."/>
            <person name="Turgeon B."/>
            <person name="Goodwin S."/>
            <person name="Spatafora J."/>
            <person name="Crous P."/>
            <person name="Grigoriev I."/>
        </authorList>
    </citation>
    <scope>NUCLEOTIDE SEQUENCE</scope>
    <source>
        <strain evidence="1">CBS 122368</strain>
    </source>
</reference>
<organism evidence="1 2">
    <name type="scientific">Trematosphaeria pertusa</name>
    <dbReference type="NCBI Taxonomy" id="390896"/>
    <lineage>
        <taxon>Eukaryota</taxon>
        <taxon>Fungi</taxon>
        <taxon>Dikarya</taxon>
        <taxon>Ascomycota</taxon>
        <taxon>Pezizomycotina</taxon>
        <taxon>Dothideomycetes</taxon>
        <taxon>Pleosporomycetidae</taxon>
        <taxon>Pleosporales</taxon>
        <taxon>Massarineae</taxon>
        <taxon>Trematosphaeriaceae</taxon>
        <taxon>Trematosphaeria</taxon>
    </lineage>
</organism>
<dbReference type="Gene3D" id="3.10.450.50">
    <property type="match status" value="1"/>
</dbReference>
<dbReference type="GeneID" id="54581040"/>